<gene>
    <name evidence="1" type="ORF">QAD02_012155</name>
</gene>
<reference evidence="1" key="1">
    <citation type="submission" date="2023-04" db="EMBL/GenBank/DDBJ databases">
        <title>A chromosome-level genome assembly of the parasitoid wasp Eretmocerus hayati.</title>
        <authorList>
            <person name="Zhong Y."/>
            <person name="Liu S."/>
            <person name="Liu Y."/>
        </authorList>
    </citation>
    <scope>NUCLEOTIDE SEQUENCE</scope>
    <source>
        <strain evidence="1">ZJU_SS_LIU_2023</strain>
    </source>
</reference>
<dbReference type="Proteomes" id="UP001239111">
    <property type="component" value="Chromosome 2"/>
</dbReference>
<proteinExistence type="predicted"/>
<protein>
    <submittedName>
        <fullName evidence="1">Uncharacterized protein</fullName>
    </submittedName>
</protein>
<name>A0ACC2NZR7_9HYME</name>
<accession>A0ACC2NZR7</accession>
<dbReference type="EMBL" id="CM056742">
    <property type="protein sequence ID" value="KAJ8676368.1"/>
    <property type="molecule type" value="Genomic_DNA"/>
</dbReference>
<evidence type="ECO:0000313" key="2">
    <source>
        <dbReference type="Proteomes" id="UP001239111"/>
    </source>
</evidence>
<evidence type="ECO:0000313" key="1">
    <source>
        <dbReference type="EMBL" id="KAJ8676368.1"/>
    </source>
</evidence>
<organism evidence="1 2">
    <name type="scientific">Eretmocerus hayati</name>
    <dbReference type="NCBI Taxonomy" id="131215"/>
    <lineage>
        <taxon>Eukaryota</taxon>
        <taxon>Metazoa</taxon>
        <taxon>Ecdysozoa</taxon>
        <taxon>Arthropoda</taxon>
        <taxon>Hexapoda</taxon>
        <taxon>Insecta</taxon>
        <taxon>Pterygota</taxon>
        <taxon>Neoptera</taxon>
        <taxon>Endopterygota</taxon>
        <taxon>Hymenoptera</taxon>
        <taxon>Apocrita</taxon>
        <taxon>Proctotrupomorpha</taxon>
        <taxon>Chalcidoidea</taxon>
        <taxon>Aphelinidae</taxon>
        <taxon>Aphelininae</taxon>
        <taxon>Eretmocerus</taxon>
    </lineage>
</organism>
<sequence>MSRTTFFDSYKYQDRRIGRGLRLGSTNSKVYMATLSRVQRDLILNFESGSFKMAESAFNELPMTLKKKNWLDYWLLVTATKRGHIPLIQFLIRNRCRVRIPIEIRSSCTPLYYAIRLNDQSIVDELTVRGARNIGIDFDPEVPFRLAMQDQDIKNRIDIIELLLEYQASTSIRDSSGNSAMSYACQFPLDEIMKSCDDFRCGSHYRSKVLEEVATRQKIIIDMFLKYGADIHHCDDAYKFTLHMIIDKIGDHDAYPMKKNLVEFFLERGTDVNAVNGAGLTLLHVAIERSMTDYSHATLVDLLLKYRADVNAKSSDGKLNTPLHHAAELFSKPYHMKVIIMLLRELDIDLNSQNSDGETALHIATKRHLSLLISKLLRHGADISVENVNGDTPFSFLYDWVRENPEEFRPGVDETFASSYRFLDNGSLVFRCIVHMKRLIKLKSHMSKKAESYLEKLFPHRPEGAPEIDGKIDQQVELMKQTRIDSFTSLYDILLKDPTEIVIHLKNENFKKMILSSKFKTKFSRFHVMLTLQYELALARSTMLEDAKKTLNILFKCDWPDSCSEHVLMYLTNADLRKMIELEPNKRIRKRRLGEDLLELDSMIFPKVIKVEPQIEPEIEPEIEPGIELVTIED</sequence>
<keyword evidence="2" id="KW-1185">Reference proteome</keyword>
<comment type="caution">
    <text evidence="1">The sequence shown here is derived from an EMBL/GenBank/DDBJ whole genome shotgun (WGS) entry which is preliminary data.</text>
</comment>